<dbReference type="AlphaFoldDB" id="A0AAE2RWZ2"/>
<gene>
    <name evidence="1" type="ORF">IS491_23510</name>
</gene>
<sequence>MNKFSKYNAYIGLVNSDTIPVSTPRMIVIDDFTTKIPETFDVVIKDKNKNLV</sequence>
<evidence type="ECO:0000313" key="1">
    <source>
        <dbReference type="EMBL" id="MBF7811559.1"/>
    </source>
</evidence>
<proteinExistence type="predicted"/>
<comment type="caution">
    <text evidence="1">The sequence shown here is derived from an EMBL/GenBank/DDBJ whole genome shotgun (WGS) entry which is preliminary data.</text>
</comment>
<organism evidence="1 2">
    <name type="scientific">Clostridium beijerinckii</name>
    <name type="common">Clostridium MP</name>
    <dbReference type="NCBI Taxonomy" id="1520"/>
    <lineage>
        <taxon>Bacteria</taxon>
        <taxon>Bacillati</taxon>
        <taxon>Bacillota</taxon>
        <taxon>Clostridia</taxon>
        <taxon>Eubacteriales</taxon>
        <taxon>Clostridiaceae</taxon>
        <taxon>Clostridium</taxon>
    </lineage>
</organism>
<evidence type="ECO:0000313" key="2">
    <source>
        <dbReference type="Proteomes" id="UP000631418"/>
    </source>
</evidence>
<dbReference type="Proteomes" id="UP000631418">
    <property type="component" value="Unassembled WGS sequence"/>
</dbReference>
<accession>A0AAE2RWZ2</accession>
<dbReference type="RefSeq" id="WP_195779980.1">
    <property type="nucleotide sequence ID" value="NZ_JADOEF010000003.1"/>
</dbReference>
<dbReference type="EMBL" id="JADOEF010000003">
    <property type="protein sequence ID" value="MBF7811559.1"/>
    <property type="molecule type" value="Genomic_DNA"/>
</dbReference>
<reference evidence="1" key="1">
    <citation type="submission" date="2020-11" db="EMBL/GenBank/DDBJ databases">
        <authorList>
            <person name="Thieme N."/>
            <person name="Liebl W."/>
            <person name="Zverlov V."/>
        </authorList>
    </citation>
    <scope>NUCLEOTIDE SEQUENCE</scope>
    <source>
        <strain evidence="1">NT08</strain>
    </source>
</reference>
<protein>
    <submittedName>
        <fullName evidence="1">Uncharacterized protein</fullName>
    </submittedName>
</protein>
<name>A0AAE2RWZ2_CLOBE</name>